<evidence type="ECO:0000256" key="2">
    <source>
        <dbReference type="ARBA" id="ARBA00022741"/>
    </source>
</evidence>
<dbReference type="PROSITE" id="PS50893">
    <property type="entry name" value="ABC_TRANSPORTER_2"/>
    <property type="match status" value="1"/>
</dbReference>
<dbReference type="PANTHER" id="PTHR42711:SF1">
    <property type="entry name" value="ABC-TRANSPORT PROTEIN, ATP-BINDING COMPONENT"/>
    <property type="match status" value="1"/>
</dbReference>
<dbReference type="PANTHER" id="PTHR42711">
    <property type="entry name" value="ABC TRANSPORTER ATP-BINDING PROTEIN"/>
    <property type="match status" value="1"/>
</dbReference>
<name>A0A833LWZ6_9LEPT</name>
<evidence type="ECO:0000313" key="5">
    <source>
        <dbReference type="EMBL" id="KAB2932367.1"/>
    </source>
</evidence>
<organism evidence="5 6">
    <name type="scientific">Leptonema illini</name>
    <dbReference type="NCBI Taxonomy" id="183"/>
    <lineage>
        <taxon>Bacteria</taxon>
        <taxon>Pseudomonadati</taxon>
        <taxon>Spirochaetota</taxon>
        <taxon>Spirochaetia</taxon>
        <taxon>Leptospirales</taxon>
        <taxon>Leptospiraceae</taxon>
        <taxon>Leptonema</taxon>
    </lineage>
</organism>
<feature type="domain" description="ABC transporter" evidence="4">
    <location>
        <begin position="5"/>
        <end position="258"/>
    </location>
</feature>
<accession>A0A833LWZ6</accession>
<dbReference type="InterPro" id="IPR050763">
    <property type="entry name" value="ABC_transporter_ATP-binding"/>
</dbReference>
<dbReference type="Gene3D" id="3.40.50.300">
    <property type="entry name" value="P-loop containing nucleotide triphosphate hydrolases"/>
    <property type="match status" value="1"/>
</dbReference>
<dbReference type="RefSeq" id="WP_002770973.1">
    <property type="nucleotide sequence ID" value="NZ_JQDG01000022.1"/>
</dbReference>
<comment type="caution">
    <text evidence="5">The sequence shown here is derived from an EMBL/GenBank/DDBJ whole genome shotgun (WGS) entry which is preliminary data.</text>
</comment>
<keyword evidence="2" id="KW-0547">Nucleotide-binding</keyword>
<reference evidence="5 6" key="1">
    <citation type="submission" date="2019-10" db="EMBL/GenBank/DDBJ databases">
        <title>Extracellular Electron Transfer in a Candidatus Methanoperedens spp. Enrichment Culture.</title>
        <authorList>
            <person name="Berger S."/>
            <person name="Rangel Shaw D."/>
            <person name="Berben T."/>
            <person name="In 'T Zandt M."/>
            <person name="Frank J."/>
            <person name="Reimann J."/>
            <person name="Jetten M.S.M."/>
            <person name="Welte C.U."/>
        </authorList>
    </citation>
    <scope>NUCLEOTIDE SEQUENCE [LARGE SCALE GENOMIC DNA]</scope>
    <source>
        <strain evidence="5">SB12</strain>
    </source>
</reference>
<dbReference type="OrthoDB" id="9775135at2"/>
<dbReference type="InterPro" id="IPR003593">
    <property type="entry name" value="AAA+_ATPase"/>
</dbReference>
<keyword evidence="3 5" id="KW-0067">ATP-binding</keyword>
<dbReference type="SUPFAM" id="SSF52540">
    <property type="entry name" value="P-loop containing nucleoside triphosphate hydrolases"/>
    <property type="match status" value="1"/>
</dbReference>
<evidence type="ECO:0000256" key="1">
    <source>
        <dbReference type="ARBA" id="ARBA00022448"/>
    </source>
</evidence>
<keyword evidence="1" id="KW-0813">Transport</keyword>
<dbReference type="InterPro" id="IPR027417">
    <property type="entry name" value="P-loop_NTPase"/>
</dbReference>
<dbReference type="SMART" id="SM00382">
    <property type="entry name" value="AAA"/>
    <property type="match status" value="1"/>
</dbReference>
<dbReference type="Proteomes" id="UP000460298">
    <property type="component" value="Unassembled WGS sequence"/>
</dbReference>
<dbReference type="GO" id="GO:0005524">
    <property type="term" value="F:ATP binding"/>
    <property type="evidence" value="ECO:0007669"/>
    <property type="project" value="UniProtKB-KW"/>
</dbReference>
<dbReference type="EMBL" id="WBUI01000009">
    <property type="protein sequence ID" value="KAB2932367.1"/>
    <property type="molecule type" value="Genomic_DNA"/>
</dbReference>
<dbReference type="AlphaFoldDB" id="A0A833LWZ6"/>
<sequence>MNPIISVKGLTKIFESRKRRPGLLGSITGLVAGEKTLIKAVDSVSFDIGAGELVGYLGPNGAGKSTTIKMLTGILQPTSGDIRIDGLDPTKRRRDVARKIGVVFGQKTQLWWDLPVRESYDLLRMIYRIPKDVFRSRMDYFIDLLGLEDFLDQQTRKLSLGQRMRSDLAASLIHDPSILFLDEPTIGLDILTKDVVRQTIRRLNKEKGITVILTTHDMDDIEFLASRLILLDKGKVQYDGAIDSFINTYQKKKLVTMHLENDMNGVQPSLNGFKLLQAKSNRMFEFEMPKEESVAPLIEWFNNHGGRIQEINVRKEDLTDTLKGIYAGQKLEL</sequence>
<evidence type="ECO:0000313" key="6">
    <source>
        <dbReference type="Proteomes" id="UP000460298"/>
    </source>
</evidence>
<protein>
    <submittedName>
        <fullName evidence="5">ATP-binding cassette domain-containing protein</fullName>
    </submittedName>
</protein>
<evidence type="ECO:0000259" key="4">
    <source>
        <dbReference type="PROSITE" id="PS50893"/>
    </source>
</evidence>
<dbReference type="InterPro" id="IPR003439">
    <property type="entry name" value="ABC_transporter-like_ATP-bd"/>
</dbReference>
<gene>
    <name evidence="5" type="ORF">F9K24_10590</name>
</gene>
<dbReference type="GO" id="GO:0016887">
    <property type="term" value="F:ATP hydrolysis activity"/>
    <property type="evidence" value="ECO:0007669"/>
    <property type="project" value="InterPro"/>
</dbReference>
<dbReference type="Pfam" id="PF00005">
    <property type="entry name" value="ABC_tran"/>
    <property type="match status" value="1"/>
</dbReference>
<proteinExistence type="predicted"/>
<evidence type="ECO:0000256" key="3">
    <source>
        <dbReference type="ARBA" id="ARBA00022840"/>
    </source>
</evidence>